<comment type="caution">
    <text evidence="1">The sequence shown here is derived from an EMBL/GenBank/DDBJ whole genome shotgun (WGS) entry which is preliminary data.</text>
</comment>
<proteinExistence type="predicted"/>
<dbReference type="OrthoDB" id="3213869at2"/>
<accession>A0A419RUH8</accession>
<keyword evidence="2" id="KW-1185">Reference proteome</keyword>
<evidence type="ECO:0000313" key="2">
    <source>
        <dbReference type="Proteomes" id="UP000285232"/>
    </source>
</evidence>
<dbReference type="AlphaFoldDB" id="A0A419RUH8"/>
<reference evidence="1 2" key="1">
    <citation type="journal article" date="2017" name="Int. J. Syst. Evol. Microbiol.">
        <title>Erythrobacter aquimixticola sp. nov., isolated from the junction between the ocean and a freshwater spring.</title>
        <authorList>
            <person name="Park S."/>
            <person name="Jung Y.T."/>
            <person name="Choi S.J."/>
            <person name="Yoon J.H."/>
        </authorList>
    </citation>
    <scope>NUCLEOTIDE SEQUENCE [LARGE SCALE GENOMIC DNA]</scope>
    <source>
        <strain evidence="1 2">JSSK-14</strain>
    </source>
</reference>
<sequence length="274" mass="30177">MKGWKLYAPRKQVELASEAYDRWVDQDNDTIAEFHRTSEAILVRFWDQADIAIGSDSVSCFPAPDTSTEALERLRQNAIHPLLTNHEGGLCLHGSAIALSGEAIAFLGHSRTGKTTLAAAFAASGVPFLTEDVIELEEKDGRFFVQPQQPVLRVFSDTANNVLGQRRLASDTDKRDVAAQEGVPFAVEASPLARIYLLDRDEIDEIVIKPADPANALAAMLQHAFVLDIADKARLRGHFERLSGLAIRTACFTLDYPRRFADLPNVLSAIKDHA</sequence>
<dbReference type="Gene3D" id="3.40.50.300">
    <property type="entry name" value="P-loop containing nucleotide triphosphate hydrolases"/>
    <property type="match status" value="1"/>
</dbReference>
<dbReference type="InterPro" id="IPR027417">
    <property type="entry name" value="P-loop_NTPase"/>
</dbReference>
<protein>
    <recommendedName>
        <fullName evidence="3">Serine kinase</fullName>
    </recommendedName>
</protein>
<dbReference type="RefSeq" id="WP_120048456.1">
    <property type="nucleotide sequence ID" value="NZ_RAHX01000001.1"/>
</dbReference>
<organism evidence="1 2">
    <name type="scientific">Aurantiacibacter aquimixticola</name>
    <dbReference type="NCBI Taxonomy" id="1958945"/>
    <lineage>
        <taxon>Bacteria</taxon>
        <taxon>Pseudomonadati</taxon>
        <taxon>Pseudomonadota</taxon>
        <taxon>Alphaproteobacteria</taxon>
        <taxon>Sphingomonadales</taxon>
        <taxon>Erythrobacteraceae</taxon>
        <taxon>Aurantiacibacter</taxon>
    </lineage>
</organism>
<dbReference type="SUPFAM" id="SSF53795">
    <property type="entry name" value="PEP carboxykinase-like"/>
    <property type="match status" value="1"/>
</dbReference>
<gene>
    <name evidence="1" type="ORF">D6201_08835</name>
</gene>
<evidence type="ECO:0008006" key="3">
    <source>
        <dbReference type="Google" id="ProtNLM"/>
    </source>
</evidence>
<name>A0A419RUH8_9SPHN</name>
<dbReference type="Proteomes" id="UP000285232">
    <property type="component" value="Unassembled WGS sequence"/>
</dbReference>
<evidence type="ECO:0000313" key="1">
    <source>
        <dbReference type="EMBL" id="RJY09447.1"/>
    </source>
</evidence>
<dbReference type="EMBL" id="RAHX01000001">
    <property type="protein sequence ID" value="RJY09447.1"/>
    <property type="molecule type" value="Genomic_DNA"/>
</dbReference>